<feature type="compositionally biased region" description="Gly residues" evidence="1">
    <location>
        <begin position="77"/>
        <end position="98"/>
    </location>
</feature>
<evidence type="ECO:0000313" key="3">
    <source>
        <dbReference type="EMBL" id="MDG3015667.1"/>
    </source>
</evidence>
<feature type="compositionally biased region" description="Low complexity" evidence="1">
    <location>
        <begin position="10"/>
        <end position="22"/>
    </location>
</feature>
<accession>A0A9X4REW9</accession>
<evidence type="ECO:0000313" key="4">
    <source>
        <dbReference type="Proteomes" id="UP001152755"/>
    </source>
</evidence>
<reference evidence="3" key="1">
    <citation type="submission" date="2022-08" db="EMBL/GenBank/DDBJ databases">
        <title>Genome analysis of Corynebacteriales strain.</title>
        <authorList>
            <person name="Lee S.D."/>
        </authorList>
    </citation>
    <scope>NUCLEOTIDE SEQUENCE</scope>
    <source>
        <strain evidence="3">D3-21</strain>
    </source>
</reference>
<dbReference type="InterPro" id="IPR043724">
    <property type="entry name" value="DUF5666"/>
</dbReference>
<protein>
    <submittedName>
        <fullName evidence="3">DUF5666 domain-containing protein</fullName>
    </submittedName>
</protein>
<feature type="region of interest" description="Disordered" evidence="1">
    <location>
        <begin position="1"/>
        <end position="22"/>
    </location>
</feature>
<dbReference type="AlphaFoldDB" id="A0A9X4REW9"/>
<evidence type="ECO:0000256" key="1">
    <source>
        <dbReference type="SAM" id="MobiDB-lite"/>
    </source>
</evidence>
<feature type="domain" description="DUF5666" evidence="2">
    <location>
        <begin position="2"/>
        <end position="44"/>
    </location>
</feature>
<evidence type="ECO:0000259" key="2">
    <source>
        <dbReference type="Pfam" id="PF18914"/>
    </source>
</evidence>
<keyword evidence="4" id="KW-1185">Reference proteome</keyword>
<proteinExistence type="predicted"/>
<comment type="caution">
    <text evidence="3">The sequence shown here is derived from an EMBL/GenBank/DDBJ whole genome shotgun (WGS) entry which is preliminary data.</text>
</comment>
<name>A0A9X4REW9_9ACTN</name>
<feature type="region of interest" description="Disordered" evidence="1">
    <location>
        <begin position="57"/>
        <end position="98"/>
    </location>
</feature>
<organism evidence="3 4">
    <name type="scientific">Speluncibacter jeojiensis</name>
    <dbReference type="NCBI Taxonomy" id="2710754"/>
    <lineage>
        <taxon>Bacteria</taxon>
        <taxon>Bacillati</taxon>
        <taxon>Actinomycetota</taxon>
        <taxon>Actinomycetes</taxon>
        <taxon>Mycobacteriales</taxon>
        <taxon>Speluncibacteraceae</taxon>
        <taxon>Speluncibacter</taxon>
    </lineage>
</organism>
<dbReference type="Proteomes" id="UP001152755">
    <property type="component" value="Unassembled WGS sequence"/>
</dbReference>
<dbReference type="Pfam" id="PF18914">
    <property type="entry name" value="DUF5666"/>
    <property type="match status" value="1"/>
</dbReference>
<dbReference type="EMBL" id="JANRHA010000009">
    <property type="protein sequence ID" value="MDG3015667.1"/>
    <property type="molecule type" value="Genomic_DNA"/>
</dbReference>
<gene>
    <name evidence="3" type="ORF">NVS88_13985</name>
</gene>
<sequence length="98" mass="9056">MAVKTTPSTRVASLRGSGGLSSLSVGDAVVVKGSTDADGTLTADLVIAGSLPNFAGRSDGGLLWPGTDPNSGQAPGDQGGGGSGSGDTGSGTGGGHGA</sequence>